<proteinExistence type="predicted"/>
<gene>
    <name evidence="2" type="ORF">Purlil1_10228</name>
</gene>
<name>A0ABR0BND8_PURLI</name>
<evidence type="ECO:0000256" key="1">
    <source>
        <dbReference type="SAM" id="MobiDB-lite"/>
    </source>
</evidence>
<dbReference type="EMBL" id="JAWRVI010000050">
    <property type="protein sequence ID" value="KAK4084822.1"/>
    <property type="molecule type" value="Genomic_DNA"/>
</dbReference>
<evidence type="ECO:0000313" key="3">
    <source>
        <dbReference type="Proteomes" id="UP001287286"/>
    </source>
</evidence>
<organism evidence="2 3">
    <name type="scientific">Purpureocillium lilacinum</name>
    <name type="common">Paecilomyces lilacinus</name>
    <dbReference type="NCBI Taxonomy" id="33203"/>
    <lineage>
        <taxon>Eukaryota</taxon>
        <taxon>Fungi</taxon>
        <taxon>Dikarya</taxon>
        <taxon>Ascomycota</taxon>
        <taxon>Pezizomycotina</taxon>
        <taxon>Sordariomycetes</taxon>
        <taxon>Hypocreomycetidae</taxon>
        <taxon>Hypocreales</taxon>
        <taxon>Ophiocordycipitaceae</taxon>
        <taxon>Purpureocillium</taxon>
    </lineage>
</organism>
<feature type="compositionally biased region" description="Polar residues" evidence="1">
    <location>
        <begin position="61"/>
        <end position="76"/>
    </location>
</feature>
<feature type="region of interest" description="Disordered" evidence="1">
    <location>
        <begin position="155"/>
        <end position="177"/>
    </location>
</feature>
<evidence type="ECO:0008006" key="4">
    <source>
        <dbReference type="Google" id="ProtNLM"/>
    </source>
</evidence>
<evidence type="ECO:0000313" key="2">
    <source>
        <dbReference type="EMBL" id="KAK4084822.1"/>
    </source>
</evidence>
<comment type="caution">
    <text evidence="2">The sequence shown here is derived from an EMBL/GenBank/DDBJ whole genome shotgun (WGS) entry which is preliminary data.</text>
</comment>
<reference evidence="2 3" key="1">
    <citation type="journal article" date="2024" name="Microbiol. Resour. Announc.">
        <title>Genome annotations for the ascomycete fungi Trichoderma harzianum, Trichoderma aggressivum, and Purpureocillium lilacinum.</title>
        <authorList>
            <person name="Beijen E.P.W."/>
            <person name="Ohm R.A."/>
        </authorList>
    </citation>
    <scope>NUCLEOTIDE SEQUENCE [LARGE SCALE GENOMIC DNA]</scope>
    <source>
        <strain evidence="2 3">CBS 150709</strain>
    </source>
</reference>
<protein>
    <recommendedName>
        <fullName evidence="4">F-box domain-containing protein</fullName>
    </recommendedName>
</protein>
<sequence>MANDMHRQHGLYTPHSLSDLTAGMAPTIEASRGETFPILSDPESAVYQPDQLRGILCLEQSPKSVRTTTPPRTGSRNKQEEEKPVAQAIEVFELSAADYSLLLERAIVEDGPTVVLHGEQLPSRRVCTLIPAAYPPRSLNHAQTCDATECRLSSSEAGSASASTPRPTKSLSLSQSQSESQLQATASVLGTPELLELILLHLDLKSRITSAPRVCSFWLETLNHSPMLREASFFQADRSLHTKPGEQPCINPLLQEAFGDQFFNLSDCRVDKYPFRRAEYFWKLPWSPQALPHLKASTGSVLDVDPTCRQRSFTRAGASWRRMLVSQPPPPFLRFTWLDSFTITAAGHRCLVDFVTPPQNDAGDFDTGVTMGQLYDTIQSLTMQQQKPGLFFRVRWDLACARPSSESVSAGEDESARESTNLVAEFWDDAYFNSSHYGPFSMEATRSVFRCEEAVKPVFGGQAWIQGLDDDADHQVPANDEFELWEPLVWNL</sequence>
<dbReference type="Proteomes" id="UP001287286">
    <property type="component" value="Unassembled WGS sequence"/>
</dbReference>
<keyword evidence="3" id="KW-1185">Reference proteome</keyword>
<feature type="region of interest" description="Disordered" evidence="1">
    <location>
        <begin position="61"/>
        <end position="83"/>
    </location>
</feature>
<accession>A0ABR0BND8</accession>